<comment type="caution">
    <text evidence="1">The sequence shown here is derived from an EMBL/GenBank/DDBJ whole genome shotgun (WGS) entry which is preliminary data.</text>
</comment>
<evidence type="ECO:0000313" key="1">
    <source>
        <dbReference type="EMBL" id="KAK1307885.1"/>
    </source>
</evidence>
<accession>A0AAV9E2Z4</accession>
<dbReference type="Proteomes" id="UP001180020">
    <property type="component" value="Unassembled WGS sequence"/>
</dbReference>
<dbReference type="EMBL" id="JAUJYO010000009">
    <property type="protein sequence ID" value="KAK1307885.1"/>
    <property type="molecule type" value="Genomic_DNA"/>
</dbReference>
<sequence>MEAGGRGRWAFLVPGKEKADSISRAQGLEKLLWVEIDLISGNVTYKGIKRKIPRVRRRRRLFRIPSPEPEEPENPRVRRRLLFPSPEPQEQPSPHAITRPWSKPPLRFVKHLLHRLQIPDYIHFSSVCHAWHISKKRAQTPPAPQHPWFLLPRQTHESVVTFYSPSEKRNYRFSLPSISGYDCVTSSRGGSSSSMVAMTNKVYIVKENLDLVGYDPQTNDVTNLVLDVPQGTLPRPSMENDHFLTCILTNKVVQSTHSTRPGENLPWPVYSQPTQYISTLPESKAPFGSSVSR</sequence>
<reference evidence="1" key="2">
    <citation type="submission" date="2023-06" db="EMBL/GenBank/DDBJ databases">
        <authorList>
            <person name="Ma L."/>
            <person name="Liu K.-W."/>
            <person name="Li Z."/>
            <person name="Hsiao Y.-Y."/>
            <person name="Qi Y."/>
            <person name="Fu T."/>
            <person name="Tang G."/>
            <person name="Zhang D."/>
            <person name="Sun W.-H."/>
            <person name="Liu D.-K."/>
            <person name="Li Y."/>
            <person name="Chen G.-Z."/>
            <person name="Liu X.-D."/>
            <person name="Liao X.-Y."/>
            <person name="Jiang Y.-T."/>
            <person name="Yu X."/>
            <person name="Hao Y."/>
            <person name="Huang J."/>
            <person name="Zhao X.-W."/>
            <person name="Ke S."/>
            <person name="Chen Y.-Y."/>
            <person name="Wu W.-L."/>
            <person name="Hsu J.-L."/>
            <person name="Lin Y.-F."/>
            <person name="Huang M.-D."/>
            <person name="Li C.-Y."/>
            <person name="Huang L."/>
            <person name="Wang Z.-W."/>
            <person name="Zhao X."/>
            <person name="Zhong W.-Y."/>
            <person name="Peng D.-H."/>
            <person name="Ahmad S."/>
            <person name="Lan S."/>
            <person name="Zhang J.-S."/>
            <person name="Tsai W.-C."/>
            <person name="Van De Peer Y."/>
            <person name="Liu Z.-J."/>
        </authorList>
    </citation>
    <scope>NUCLEOTIDE SEQUENCE</scope>
    <source>
        <strain evidence="1">CP</strain>
        <tissue evidence="1">Leaves</tissue>
    </source>
</reference>
<keyword evidence="2" id="KW-1185">Reference proteome</keyword>
<gene>
    <name evidence="1" type="ORF">QJS10_CPA09g01695</name>
</gene>
<reference evidence="1" key="1">
    <citation type="journal article" date="2023" name="Nat. Commun.">
        <title>Diploid and tetraploid genomes of Acorus and the evolution of monocots.</title>
        <authorList>
            <person name="Ma L."/>
            <person name="Liu K.W."/>
            <person name="Li Z."/>
            <person name="Hsiao Y.Y."/>
            <person name="Qi Y."/>
            <person name="Fu T."/>
            <person name="Tang G.D."/>
            <person name="Zhang D."/>
            <person name="Sun W.H."/>
            <person name="Liu D.K."/>
            <person name="Li Y."/>
            <person name="Chen G.Z."/>
            <person name="Liu X.D."/>
            <person name="Liao X.Y."/>
            <person name="Jiang Y.T."/>
            <person name="Yu X."/>
            <person name="Hao Y."/>
            <person name="Huang J."/>
            <person name="Zhao X.W."/>
            <person name="Ke S."/>
            <person name="Chen Y.Y."/>
            <person name="Wu W.L."/>
            <person name="Hsu J.L."/>
            <person name="Lin Y.F."/>
            <person name="Huang M.D."/>
            <person name="Li C.Y."/>
            <person name="Huang L."/>
            <person name="Wang Z.W."/>
            <person name="Zhao X."/>
            <person name="Zhong W.Y."/>
            <person name="Peng D.H."/>
            <person name="Ahmad S."/>
            <person name="Lan S."/>
            <person name="Zhang J.S."/>
            <person name="Tsai W.C."/>
            <person name="Van de Peer Y."/>
            <person name="Liu Z.J."/>
        </authorList>
    </citation>
    <scope>NUCLEOTIDE SEQUENCE</scope>
    <source>
        <strain evidence="1">CP</strain>
    </source>
</reference>
<dbReference type="AlphaFoldDB" id="A0AAV9E2Z4"/>
<evidence type="ECO:0008006" key="3">
    <source>
        <dbReference type="Google" id="ProtNLM"/>
    </source>
</evidence>
<evidence type="ECO:0000313" key="2">
    <source>
        <dbReference type="Proteomes" id="UP001180020"/>
    </source>
</evidence>
<name>A0AAV9E2Z4_ACOCL</name>
<proteinExistence type="predicted"/>
<protein>
    <recommendedName>
        <fullName evidence="3">F-box domain-containing protein</fullName>
    </recommendedName>
</protein>
<organism evidence="1 2">
    <name type="scientific">Acorus calamus</name>
    <name type="common">Sweet flag</name>
    <dbReference type="NCBI Taxonomy" id="4465"/>
    <lineage>
        <taxon>Eukaryota</taxon>
        <taxon>Viridiplantae</taxon>
        <taxon>Streptophyta</taxon>
        <taxon>Embryophyta</taxon>
        <taxon>Tracheophyta</taxon>
        <taxon>Spermatophyta</taxon>
        <taxon>Magnoliopsida</taxon>
        <taxon>Liliopsida</taxon>
        <taxon>Acoraceae</taxon>
        <taxon>Acorus</taxon>
    </lineage>
</organism>